<dbReference type="AlphaFoldDB" id="A0A0G0UD68"/>
<evidence type="ECO:0000313" key="2">
    <source>
        <dbReference type="Proteomes" id="UP000034616"/>
    </source>
</evidence>
<comment type="caution">
    <text evidence="1">The sequence shown here is derived from an EMBL/GenBank/DDBJ whole genome shotgun (WGS) entry which is preliminary data.</text>
</comment>
<dbReference type="EMBL" id="LCAH01000007">
    <property type="protein sequence ID" value="KKR86894.1"/>
    <property type="molecule type" value="Genomic_DNA"/>
</dbReference>
<proteinExistence type="predicted"/>
<sequence length="287" mass="32851">MSVLNGYCDLIVTPERRSAERLLEDQESSRPNRRVIPRYILSSNNPYGFFGLDDPDLSTFADLICTFQNGSRETHPEHAKDMAFLPIDRARRIIFEGGAHVFVHEKGMCIACFLIECLGSFGSHLVVKGGYLATRSRLEVFEFLDTLLLHPYQGCWVVIRTWDGLRSLFSRLLNGKHLYGPWLEYGYEEFSHKLPAIWNDYTYGGKKGDNGNPFLVRPPVGLDLSDDILPDSLSPEDTEWLKKRMQQQLFSTEIAALIRYYATIERAGRLGKYSVPDVRSLEYGDRI</sequence>
<name>A0A0G0UD68_9BACT</name>
<organism evidence="1 2">
    <name type="scientific">Candidatus Uhrbacteria bacterium GW2011_GWC2_41_11</name>
    <dbReference type="NCBI Taxonomy" id="1618985"/>
    <lineage>
        <taxon>Bacteria</taxon>
        <taxon>Candidatus Uhriibacteriota</taxon>
    </lineage>
</organism>
<dbReference type="Proteomes" id="UP000034616">
    <property type="component" value="Unassembled WGS sequence"/>
</dbReference>
<reference evidence="1 2" key="1">
    <citation type="journal article" date="2015" name="Nature">
        <title>rRNA introns, odd ribosomes, and small enigmatic genomes across a large radiation of phyla.</title>
        <authorList>
            <person name="Brown C.T."/>
            <person name="Hug L.A."/>
            <person name="Thomas B.C."/>
            <person name="Sharon I."/>
            <person name="Castelle C.J."/>
            <person name="Singh A."/>
            <person name="Wilkins M.J."/>
            <person name="Williams K.H."/>
            <person name="Banfield J.F."/>
        </authorList>
    </citation>
    <scope>NUCLEOTIDE SEQUENCE [LARGE SCALE GENOMIC DNA]</scope>
</reference>
<evidence type="ECO:0000313" key="1">
    <source>
        <dbReference type="EMBL" id="KKR86894.1"/>
    </source>
</evidence>
<protein>
    <submittedName>
        <fullName evidence="1">Uncharacterized protein</fullName>
    </submittedName>
</protein>
<gene>
    <name evidence="1" type="ORF">UU35_C0007G0040</name>
</gene>
<accession>A0A0G0UD68</accession>